<dbReference type="Proteomes" id="UP000000775">
    <property type="component" value="Chromosome"/>
</dbReference>
<name>Q17V63_HELAH</name>
<dbReference type="STRING" id="382638.Hac_1768"/>
<gene>
    <name evidence="1" type="primary">fragment 1</name>
    <name evidence="1" type="ordered locus">Hac_1768</name>
</gene>
<keyword evidence="2" id="KW-1185">Reference proteome</keyword>
<reference evidence="1 2" key="1">
    <citation type="journal article" date="2006" name="PLoS Genet.">
        <title>Who ate whom? Adaptive Helicobacter genomic changes that accompanied a host jump from early humans to large felines.</title>
        <authorList>
            <person name="Eppinger M."/>
            <person name="Baar C."/>
            <person name="Linz B."/>
            <person name="Raddatz G."/>
            <person name="Lanz C."/>
            <person name="Keller H."/>
            <person name="Morelli G."/>
            <person name="Gressmann H."/>
            <person name="Achtman M."/>
            <person name="Schuster S.C."/>
        </authorList>
    </citation>
    <scope>NUCLEOTIDE SEQUENCE [LARGE SCALE GENOMIC DNA]</scope>
    <source>
        <strain evidence="1 2">Sheeba</strain>
    </source>
</reference>
<dbReference type="AlphaFoldDB" id="Q17V63"/>
<evidence type="ECO:0000313" key="1">
    <source>
        <dbReference type="EMBL" id="CAK00463.1"/>
    </source>
</evidence>
<protein>
    <submittedName>
        <fullName evidence="1">Uncharacterized protein</fullName>
    </submittedName>
</protein>
<proteinExistence type="predicted"/>
<dbReference type="EMBL" id="AM260522">
    <property type="protein sequence ID" value="CAK00463.1"/>
    <property type="molecule type" value="Genomic_DNA"/>
</dbReference>
<accession>Q17V63</accession>
<evidence type="ECO:0000313" key="2">
    <source>
        <dbReference type="Proteomes" id="UP000000775"/>
    </source>
</evidence>
<organism evidence="1 2">
    <name type="scientific">Helicobacter acinonychis (strain Sheeba)</name>
    <dbReference type="NCBI Taxonomy" id="382638"/>
    <lineage>
        <taxon>Bacteria</taxon>
        <taxon>Pseudomonadati</taxon>
        <taxon>Campylobacterota</taxon>
        <taxon>Epsilonproteobacteria</taxon>
        <taxon>Campylobacterales</taxon>
        <taxon>Helicobacteraceae</taxon>
        <taxon>Helicobacter</taxon>
    </lineage>
</organism>
<dbReference type="KEGG" id="hac:Hac_1768"/>
<sequence>MCTSLLHDYSQKDIDALKELLVKFYYQDWIAGQTKSTRGQTCCNIINALKEKKSIENITFIMKKLFR</sequence>
<dbReference type="HOGENOM" id="CLU_2806527_0_0_7"/>